<feature type="transmembrane region" description="Helical" evidence="1">
    <location>
        <begin position="69"/>
        <end position="90"/>
    </location>
</feature>
<feature type="transmembrane region" description="Helical" evidence="1">
    <location>
        <begin position="33"/>
        <end position="57"/>
    </location>
</feature>
<dbReference type="eggNOG" id="ENOG5032EF6">
    <property type="taxonomic scope" value="Bacteria"/>
</dbReference>
<feature type="transmembrane region" description="Helical" evidence="1">
    <location>
        <begin position="110"/>
        <end position="129"/>
    </location>
</feature>
<keyword evidence="1" id="KW-0812">Transmembrane</keyword>
<keyword evidence="1" id="KW-0472">Membrane</keyword>
<dbReference type="Proteomes" id="UP000011666">
    <property type="component" value="Unassembled WGS sequence"/>
</dbReference>
<evidence type="ECO:0000313" key="3">
    <source>
        <dbReference type="Proteomes" id="UP000011666"/>
    </source>
</evidence>
<organism evidence="2 3">
    <name type="scientific">Gordonia soli NBRC 108243</name>
    <dbReference type="NCBI Taxonomy" id="1223545"/>
    <lineage>
        <taxon>Bacteria</taxon>
        <taxon>Bacillati</taxon>
        <taxon>Actinomycetota</taxon>
        <taxon>Actinomycetes</taxon>
        <taxon>Mycobacteriales</taxon>
        <taxon>Gordoniaceae</taxon>
        <taxon>Gordonia</taxon>
    </lineage>
</organism>
<protein>
    <submittedName>
        <fullName evidence="2">Uncharacterized protein</fullName>
    </submittedName>
</protein>
<keyword evidence="3" id="KW-1185">Reference proteome</keyword>
<dbReference type="RefSeq" id="WP_007616913.1">
    <property type="nucleotide sequence ID" value="NZ_BANX01000003.1"/>
</dbReference>
<proteinExistence type="predicted"/>
<reference evidence="2 3" key="1">
    <citation type="submission" date="2013-01" db="EMBL/GenBank/DDBJ databases">
        <title>Whole genome shotgun sequence of Gordonia soli NBRC 108243.</title>
        <authorList>
            <person name="Isaki-Nakamura S."/>
            <person name="Hosoyama A."/>
            <person name="Tsuchikane K."/>
            <person name="Ando Y."/>
            <person name="Baba S."/>
            <person name="Ohji S."/>
            <person name="Hamada M."/>
            <person name="Tamura T."/>
            <person name="Yamazoe A."/>
            <person name="Yamazaki S."/>
            <person name="Fujita N."/>
        </authorList>
    </citation>
    <scope>NUCLEOTIDE SEQUENCE [LARGE SCALE GENOMIC DNA]</scope>
    <source>
        <strain evidence="2 3">NBRC 108243</strain>
    </source>
</reference>
<gene>
    <name evidence="2" type="ORF">GS4_03_00140</name>
</gene>
<sequence>MSTAIRAVLVLIGLASIIYGVSLMWQFPTAEQLSIVVWLALGLAAHDAVLAPIALGVAWLIRRSTPTRWWVPLMTSLANTNVLLLLAVPVVLPRLIGSAPANPTVADRNYWIGLTVAIAVVWVLIFAVFRGSAWAARLPWSHGRRQVDP</sequence>
<feature type="transmembrane region" description="Helical" evidence="1">
    <location>
        <begin position="7"/>
        <end position="27"/>
    </location>
</feature>
<comment type="caution">
    <text evidence="2">The sequence shown here is derived from an EMBL/GenBank/DDBJ whole genome shotgun (WGS) entry which is preliminary data.</text>
</comment>
<name>M0QGN0_9ACTN</name>
<dbReference type="AlphaFoldDB" id="M0QGN0"/>
<accession>M0QGN0</accession>
<evidence type="ECO:0000256" key="1">
    <source>
        <dbReference type="SAM" id="Phobius"/>
    </source>
</evidence>
<dbReference type="STRING" id="1223545.GS4_03_00140"/>
<evidence type="ECO:0000313" key="2">
    <source>
        <dbReference type="EMBL" id="GAC66567.1"/>
    </source>
</evidence>
<dbReference type="EMBL" id="BANX01000003">
    <property type="protein sequence ID" value="GAC66567.1"/>
    <property type="molecule type" value="Genomic_DNA"/>
</dbReference>
<keyword evidence="1" id="KW-1133">Transmembrane helix</keyword>